<dbReference type="Pfam" id="PF04392">
    <property type="entry name" value="ABC_sub_bind"/>
    <property type="match status" value="1"/>
</dbReference>
<dbReference type="CDD" id="cd06325">
    <property type="entry name" value="PBP1_ABC_unchar_transporter"/>
    <property type="match status" value="1"/>
</dbReference>
<proteinExistence type="predicted"/>
<feature type="transmembrane region" description="Helical" evidence="1">
    <location>
        <begin position="7"/>
        <end position="28"/>
    </location>
</feature>
<dbReference type="EMBL" id="SULG01000010">
    <property type="protein sequence ID" value="TLD42944.1"/>
    <property type="molecule type" value="Genomic_DNA"/>
</dbReference>
<reference evidence="2 3" key="1">
    <citation type="submission" date="2019-04" db="EMBL/GenBank/DDBJ databases">
        <title>Genome of a novel bacterium Candidatus Jettenia ecosi reconstructed from metagenome of an anammox bioreactor.</title>
        <authorList>
            <person name="Mardanov A.V."/>
            <person name="Beletsky A.V."/>
            <person name="Ravin N.V."/>
            <person name="Botchkova E.A."/>
            <person name="Litti Y.V."/>
            <person name="Nozhevnikova A.N."/>
        </authorList>
    </citation>
    <scope>NUCLEOTIDE SEQUENCE [LARGE SCALE GENOMIC DNA]</scope>
    <source>
        <strain evidence="2">J2</strain>
    </source>
</reference>
<dbReference type="Gene3D" id="3.40.50.2300">
    <property type="match status" value="2"/>
</dbReference>
<keyword evidence="1" id="KW-1133">Transmembrane helix</keyword>
<protein>
    <submittedName>
        <fullName evidence="2">ABC transporter substrate-binding protein</fullName>
    </submittedName>
</protein>
<name>A0A533QE36_9BACT</name>
<keyword evidence="1" id="KW-0812">Transmembrane</keyword>
<dbReference type="PANTHER" id="PTHR35271:SF1">
    <property type="entry name" value="ABC TRANSPORTER, SUBSTRATE-BINDING LIPOPROTEIN"/>
    <property type="match status" value="1"/>
</dbReference>
<evidence type="ECO:0000256" key="1">
    <source>
        <dbReference type="SAM" id="Phobius"/>
    </source>
</evidence>
<accession>A0A533QE36</accession>
<dbReference type="AlphaFoldDB" id="A0A533QE36"/>
<dbReference type="PANTHER" id="PTHR35271">
    <property type="entry name" value="ABC TRANSPORTER, SUBSTRATE-BINDING LIPOPROTEIN-RELATED"/>
    <property type="match status" value="1"/>
</dbReference>
<evidence type="ECO:0000313" key="2">
    <source>
        <dbReference type="EMBL" id="TLD42944.1"/>
    </source>
</evidence>
<organism evidence="2 3">
    <name type="scientific">Candidatus Jettenia ecosi</name>
    <dbReference type="NCBI Taxonomy" id="2494326"/>
    <lineage>
        <taxon>Bacteria</taxon>
        <taxon>Pseudomonadati</taxon>
        <taxon>Planctomycetota</taxon>
        <taxon>Candidatus Brocadiia</taxon>
        <taxon>Candidatus Brocadiales</taxon>
        <taxon>Candidatus Brocadiaceae</taxon>
        <taxon>Candidatus Jettenia</taxon>
    </lineage>
</organism>
<gene>
    <name evidence="2" type="ORF">JETT_0732</name>
</gene>
<sequence>MQKYNKYLSIRILIIFWYIITFLFQISFHTSPAIAKENTVIIIQSQQIVAYDEAVKGFQEGCKGKNISIRAMYNLNGDAEEGKRIIQNIKGKKFKPDLILAVGILAATIVKDQFTDIPIIFCMVINHERFNLQGGNITGISSEASVEDQFAVLKEFLGAHKNIGVIYDPTKTGKIISEATHIAKKFEFNLITKEVDSENKATSVLNTIIRKIDILWIIPDGTVITKNSLDAILKGTLKYNLPTFCTSSAIVKAGALISVSTDYTYTGIQASEIAQTLLNSPKTTSLGVQQPEKLTLTLNTQTADILGINLSSIQSRPDVVLYP</sequence>
<dbReference type="Proteomes" id="UP000319783">
    <property type="component" value="Unassembled WGS sequence"/>
</dbReference>
<keyword evidence="1" id="KW-0472">Membrane</keyword>
<evidence type="ECO:0000313" key="3">
    <source>
        <dbReference type="Proteomes" id="UP000319783"/>
    </source>
</evidence>
<comment type="caution">
    <text evidence="2">The sequence shown here is derived from an EMBL/GenBank/DDBJ whole genome shotgun (WGS) entry which is preliminary data.</text>
</comment>
<dbReference type="InterPro" id="IPR007487">
    <property type="entry name" value="ABC_transpt-TYRBP-like"/>
</dbReference>